<dbReference type="PANTHER" id="PTHR43283:SF3">
    <property type="entry name" value="BETA-LACTAMASE FAMILY PROTEIN (AFU_ORTHOLOGUE AFUA_5G07500)"/>
    <property type="match status" value="1"/>
</dbReference>
<dbReference type="InterPro" id="IPR001466">
    <property type="entry name" value="Beta-lactam-related"/>
</dbReference>
<comment type="caution">
    <text evidence="2">The sequence shown here is derived from an EMBL/GenBank/DDBJ whole genome shotgun (WGS) entry which is preliminary data.</text>
</comment>
<evidence type="ECO:0000313" key="3">
    <source>
        <dbReference type="Proteomes" id="UP000635384"/>
    </source>
</evidence>
<dbReference type="InterPro" id="IPR012338">
    <property type="entry name" value="Beta-lactam/transpept-like"/>
</dbReference>
<reference evidence="2 3" key="1">
    <citation type="submission" date="2020-09" db="EMBL/GenBank/DDBJ databases">
        <authorList>
            <person name="Yoon J.-W."/>
        </authorList>
    </citation>
    <scope>NUCLEOTIDE SEQUENCE [LARGE SCALE GENOMIC DNA]</scope>
    <source>
        <strain evidence="2 3">KMU-140</strain>
    </source>
</reference>
<organism evidence="2 3">
    <name type="scientific">Erythrobacter rubeus</name>
    <dbReference type="NCBI Taxonomy" id="2760803"/>
    <lineage>
        <taxon>Bacteria</taxon>
        <taxon>Pseudomonadati</taxon>
        <taxon>Pseudomonadota</taxon>
        <taxon>Alphaproteobacteria</taxon>
        <taxon>Sphingomonadales</taxon>
        <taxon>Erythrobacteraceae</taxon>
        <taxon>Erythrobacter/Porphyrobacter group</taxon>
        <taxon>Erythrobacter</taxon>
    </lineage>
</organism>
<dbReference type="SUPFAM" id="SSF56601">
    <property type="entry name" value="beta-lactamase/transpeptidase-like"/>
    <property type="match status" value="1"/>
</dbReference>
<evidence type="ECO:0000259" key="1">
    <source>
        <dbReference type="Pfam" id="PF00144"/>
    </source>
</evidence>
<accession>A0ABR8KQD1</accession>
<dbReference type="Pfam" id="PF00144">
    <property type="entry name" value="Beta-lactamase"/>
    <property type="match status" value="1"/>
</dbReference>
<name>A0ABR8KQD1_9SPHN</name>
<feature type="domain" description="Beta-lactamase-related" evidence="1">
    <location>
        <begin position="31"/>
        <end position="288"/>
    </location>
</feature>
<dbReference type="Proteomes" id="UP000635384">
    <property type="component" value="Unassembled WGS sequence"/>
</dbReference>
<sequence>MSSVPSLAGSFAYAKLDGNGQITSDVAGDDDPGALYESGSIGKFACTLAALRLDDRGVLSIDDTIGQLLPQFAGSPIGPIKLADALASRSAIADGLLPAFQADPRSVMSTPDAATAVERYATGELTGLPGDRWSYDLVNWVVVQAVIEKQTGRPIASVLEELILQPAGLGESRVFFGQIGEGAQAPASPPRPMPGFLTCAGGLASTPRDLIALARFPHKGGLSAGSLDRLMTITTPEEGYTLGGRFLETSNGQLLSWQSGSNGAYKSVVTYDPASDTGFAAMTASGSNEGIQAARSDWMERRTP</sequence>
<dbReference type="EMBL" id="JACXLC010000001">
    <property type="protein sequence ID" value="MBD2842961.1"/>
    <property type="molecule type" value="Genomic_DNA"/>
</dbReference>
<dbReference type="PANTHER" id="PTHR43283">
    <property type="entry name" value="BETA-LACTAMASE-RELATED"/>
    <property type="match status" value="1"/>
</dbReference>
<dbReference type="Gene3D" id="3.40.710.10">
    <property type="entry name" value="DD-peptidase/beta-lactamase superfamily"/>
    <property type="match status" value="1"/>
</dbReference>
<dbReference type="RefSeq" id="WP_190788379.1">
    <property type="nucleotide sequence ID" value="NZ_JACXLC010000001.1"/>
</dbReference>
<evidence type="ECO:0000313" key="2">
    <source>
        <dbReference type="EMBL" id="MBD2842961.1"/>
    </source>
</evidence>
<keyword evidence="3" id="KW-1185">Reference proteome</keyword>
<protein>
    <submittedName>
        <fullName evidence="2">Beta-lactamase family protein</fullName>
    </submittedName>
</protein>
<dbReference type="InterPro" id="IPR050789">
    <property type="entry name" value="Diverse_Enzym_Activities"/>
</dbReference>
<proteinExistence type="predicted"/>
<gene>
    <name evidence="2" type="ORF">IB285_11930</name>
</gene>